<dbReference type="AlphaFoldDB" id="A0A0V1F3F9"/>
<accession>A0A0V1F3F9</accession>
<keyword evidence="2" id="KW-1185">Reference proteome</keyword>
<reference evidence="1 2" key="1">
    <citation type="submission" date="2015-01" db="EMBL/GenBank/DDBJ databases">
        <title>Evolution of Trichinella species and genotypes.</title>
        <authorList>
            <person name="Korhonen P.K."/>
            <person name="Edoardo P."/>
            <person name="Giuseppe L.R."/>
            <person name="Gasser R.B."/>
        </authorList>
    </citation>
    <scope>NUCLEOTIDE SEQUENCE [LARGE SCALE GENOMIC DNA]</scope>
    <source>
        <strain evidence="1">ISS470</strain>
    </source>
</reference>
<proteinExistence type="predicted"/>
<name>A0A0V1F3F9_TRIPS</name>
<evidence type="ECO:0000313" key="1">
    <source>
        <dbReference type="EMBL" id="KRY80293.1"/>
    </source>
</evidence>
<dbReference type="EMBL" id="JYDT01000622">
    <property type="protein sequence ID" value="KRY80293.1"/>
    <property type="molecule type" value="Genomic_DNA"/>
</dbReference>
<comment type="caution">
    <text evidence="1">The sequence shown here is derived from an EMBL/GenBank/DDBJ whole genome shotgun (WGS) entry which is preliminary data.</text>
</comment>
<dbReference type="Proteomes" id="UP000054995">
    <property type="component" value="Unassembled WGS sequence"/>
</dbReference>
<gene>
    <name evidence="1" type="ORF">T4D_3208</name>
</gene>
<sequence length="85" mass="10197">MYSTFLLASPLFKTGYIYMEMLMKQRKVKAGMTPSKSWTTHRKKEMRRGTLRGVLTKSIVYILTEFFIHHFCREGHFFFQIVLVR</sequence>
<evidence type="ECO:0000313" key="2">
    <source>
        <dbReference type="Proteomes" id="UP000054995"/>
    </source>
</evidence>
<organism evidence="1 2">
    <name type="scientific">Trichinella pseudospiralis</name>
    <name type="common">Parasitic roundworm</name>
    <dbReference type="NCBI Taxonomy" id="6337"/>
    <lineage>
        <taxon>Eukaryota</taxon>
        <taxon>Metazoa</taxon>
        <taxon>Ecdysozoa</taxon>
        <taxon>Nematoda</taxon>
        <taxon>Enoplea</taxon>
        <taxon>Dorylaimia</taxon>
        <taxon>Trichinellida</taxon>
        <taxon>Trichinellidae</taxon>
        <taxon>Trichinella</taxon>
    </lineage>
</organism>
<protein>
    <submittedName>
        <fullName evidence="1">Uncharacterized protein</fullName>
    </submittedName>
</protein>